<dbReference type="RefSeq" id="WP_284909102.1">
    <property type="nucleotide sequence ID" value="NZ_CP157451.1"/>
</dbReference>
<evidence type="ECO:0000313" key="9">
    <source>
        <dbReference type="Proteomes" id="UP000262257"/>
    </source>
</evidence>
<evidence type="ECO:0000256" key="1">
    <source>
        <dbReference type="ARBA" id="ARBA00004651"/>
    </source>
</evidence>
<dbReference type="InterPro" id="IPR004638">
    <property type="entry name" value="EmrB-like"/>
</dbReference>
<evidence type="ECO:0000256" key="3">
    <source>
        <dbReference type="ARBA" id="ARBA00022475"/>
    </source>
</evidence>
<dbReference type="NCBIfam" id="TIGR00711">
    <property type="entry name" value="efflux_EmrB"/>
    <property type="match status" value="1"/>
</dbReference>
<dbReference type="CDD" id="cd17503">
    <property type="entry name" value="MFS_LmrB_MDR_like"/>
    <property type="match status" value="1"/>
</dbReference>
<dbReference type="Gene3D" id="1.20.1250.20">
    <property type="entry name" value="MFS general substrate transporter like domains"/>
    <property type="match status" value="1"/>
</dbReference>
<keyword evidence="5" id="KW-1133">Transmembrane helix</keyword>
<dbReference type="Pfam" id="PF07690">
    <property type="entry name" value="MFS_1"/>
    <property type="match status" value="1"/>
</dbReference>
<dbReference type="PANTHER" id="PTHR42718">
    <property type="entry name" value="MAJOR FACILITATOR SUPERFAMILY MULTIDRUG TRANSPORTER MFSC"/>
    <property type="match status" value="1"/>
</dbReference>
<dbReference type="InterPro" id="IPR036259">
    <property type="entry name" value="MFS_trans_sf"/>
</dbReference>
<dbReference type="PRINTS" id="PR01036">
    <property type="entry name" value="TCRTETB"/>
</dbReference>
<evidence type="ECO:0000259" key="7">
    <source>
        <dbReference type="PROSITE" id="PS50850"/>
    </source>
</evidence>
<comment type="caution">
    <text evidence="8">The sequence shown here is derived from an EMBL/GenBank/DDBJ whole genome shotgun (WGS) entry which is preliminary data.</text>
</comment>
<evidence type="ECO:0000256" key="6">
    <source>
        <dbReference type="ARBA" id="ARBA00023136"/>
    </source>
</evidence>
<keyword evidence="4" id="KW-0812">Transmembrane</keyword>
<feature type="domain" description="Major facilitator superfamily (MFS) profile" evidence="7">
    <location>
        <begin position="17"/>
        <end position="463"/>
    </location>
</feature>
<dbReference type="AlphaFoldDB" id="A0A3D3G379"/>
<dbReference type="Proteomes" id="UP000262257">
    <property type="component" value="Unassembled WGS sequence"/>
</dbReference>
<dbReference type="Gene3D" id="1.20.1720.10">
    <property type="entry name" value="Multidrug resistance protein D"/>
    <property type="match status" value="1"/>
</dbReference>
<dbReference type="NCBIfam" id="NF007799">
    <property type="entry name" value="PRK10504.1"/>
    <property type="match status" value="1"/>
</dbReference>
<dbReference type="InterPro" id="IPR011701">
    <property type="entry name" value="MFS"/>
</dbReference>
<evidence type="ECO:0000313" key="8">
    <source>
        <dbReference type="EMBL" id="HCM32027.1"/>
    </source>
</evidence>
<comment type="subcellular location">
    <subcellularLocation>
        <location evidence="1">Cell membrane</location>
        <topology evidence="1">Multi-pass membrane protein</topology>
    </subcellularLocation>
</comment>
<dbReference type="PANTHER" id="PTHR42718:SF46">
    <property type="entry name" value="BLR6921 PROTEIN"/>
    <property type="match status" value="1"/>
</dbReference>
<keyword evidence="3" id="KW-1003">Cell membrane</keyword>
<evidence type="ECO:0000256" key="5">
    <source>
        <dbReference type="ARBA" id="ARBA00022989"/>
    </source>
</evidence>
<dbReference type="GO" id="GO:0022857">
    <property type="term" value="F:transmembrane transporter activity"/>
    <property type="evidence" value="ECO:0007669"/>
    <property type="project" value="InterPro"/>
</dbReference>
<proteinExistence type="predicted"/>
<dbReference type="SUPFAM" id="SSF103473">
    <property type="entry name" value="MFS general substrate transporter"/>
    <property type="match status" value="1"/>
</dbReference>
<keyword evidence="6" id="KW-0472">Membrane</keyword>
<name>A0A3D3G379_ACIRA</name>
<keyword evidence="2" id="KW-0813">Transport</keyword>
<protein>
    <submittedName>
        <fullName evidence="8">MFS transporter</fullName>
    </submittedName>
</protein>
<dbReference type="GO" id="GO:0005886">
    <property type="term" value="C:plasma membrane"/>
    <property type="evidence" value="ECO:0007669"/>
    <property type="project" value="UniProtKB-SubCell"/>
</dbReference>
<evidence type="ECO:0000256" key="2">
    <source>
        <dbReference type="ARBA" id="ARBA00022448"/>
    </source>
</evidence>
<sequence length="468" mass="51113">MAVTAEHQPVQAEYRLLVFLVSIGFFMQGLDTTIVNTAIASMAEQLNEDPLKMHSVVVAYVLASAACIPLSGWLADRFGVRNTYLSAIVIFTLASLGCGLSENLNQLLFFRVIQGAGAALLLPIGRLSMLKIIPRTQFLSAMSLMSLAGLLGPLMGPTLGGWFVEAFSWHWIFLINVPIGLLGCIMTFKAMPNVTEANVSSFDFSGFILLVLSMVGISLSIEVISNENYSNTLGWILFAVGAIAMMAYATHAHWHQNALFRSSLFRKNPVFSIGILGNFFARLGGNSIPFVLPLMLQVAFDISPLQTGLMMIPLVLGSLISKPLIRPLISRFGYRRFLIANTCLVGLTIASFALTTADTPIWLRTLHFLVMGLLNSLQFVSMNTLTLKDLPQQDASKGNSFLSMIQMVSMSIGVALAGTLINIFSNYYGPVDVSKAFHSALICLGLINILAMLIFWRVPDEKQIQPES</sequence>
<evidence type="ECO:0000256" key="4">
    <source>
        <dbReference type="ARBA" id="ARBA00022692"/>
    </source>
</evidence>
<dbReference type="EMBL" id="DPXL01000147">
    <property type="protein sequence ID" value="HCM32027.1"/>
    <property type="molecule type" value="Genomic_DNA"/>
</dbReference>
<organism evidence="8 9">
    <name type="scientific">Acinetobacter radioresistens</name>
    <dbReference type="NCBI Taxonomy" id="40216"/>
    <lineage>
        <taxon>Bacteria</taxon>
        <taxon>Pseudomonadati</taxon>
        <taxon>Pseudomonadota</taxon>
        <taxon>Gammaproteobacteria</taxon>
        <taxon>Moraxellales</taxon>
        <taxon>Moraxellaceae</taxon>
        <taxon>Acinetobacter</taxon>
    </lineage>
</organism>
<dbReference type="PROSITE" id="PS50850">
    <property type="entry name" value="MFS"/>
    <property type="match status" value="1"/>
</dbReference>
<accession>A0A3D3G379</accession>
<dbReference type="InterPro" id="IPR020846">
    <property type="entry name" value="MFS_dom"/>
</dbReference>
<reference evidence="8 9" key="1">
    <citation type="journal article" date="2018" name="Nat. Biotechnol.">
        <title>A standardized bacterial taxonomy based on genome phylogeny substantially revises the tree of life.</title>
        <authorList>
            <person name="Parks D.H."/>
            <person name="Chuvochina M."/>
            <person name="Waite D.W."/>
            <person name="Rinke C."/>
            <person name="Skarshewski A."/>
            <person name="Chaumeil P.A."/>
            <person name="Hugenholtz P."/>
        </authorList>
    </citation>
    <scope>NUCLEOTIDE SEQUENCE [LARGE SCALE GENOMIC DNA]</scope>
    <source>
        <strain evidence="8">UBA10045</strain>
    </source>
</reference>
<gene>
    <name evidence="8" type="ORF">DIC32_11525</name>
</gene>